<name>A0A8X6SVJ8_TRICX</name>
<sequence length="98" mass="10970">MGCVRTPWTPPLWPPRVVRYSLPISRRPEFLFLESFVKSSEAHSCLVEEKCSYSTSLSMVEEDSHILHRDLQRLHNGVVEIATKGSAASSSASPLSVR</sequence>
<proteinExistence type="predicted"/>
<dbReference type="EMBL" id="BMAU01021356">
    <property type="protein sequence ID" value="GFY20804.1"/>
    <property type="molecule type" value="Genomic_DNA"/>
</dbReference>
<gene>
    <name evidence="1" type="ORF">TNCV_1120381</name>
</gene>
<evidence type="ECO:0000313" key="2">
    <source>
        <dbReference type="Proteomes" id="UP000887159"/>
    </source>
</evidence>
<evidence type="ECO:0000313" key="1">
    <source>
        <dbReference type="EMBL" id="GFY20804.1"/>
    </source>
</evidence>
<dbReference type="AlphaFoldDB" id="A0A8X6SVJ8"/>
<accession>A0A8X6SVJ8</accession>
<organism evidence="1 2">
    <name type="scientific">Trichonephila clavipes</name>
    <name type="common">Golden silk orbweaver</name>
    <name type="synonym">Nephila clavipes</name>
    <dbReference type="NCBI Taxonomy" id="2585209"/>
    <lineage>
        <taxon>Eukaryota</taxon>
        <taxon>Metazoa</taxon>
        <taxon>Ecdysozoa</taxon>
        <taxon>Arthropoda</taxon>
        <taxon>Chelicerata</taxon>
        <taxon>Arachnida</taxon>
        <taxon>Araneae</taxon>
        <taxon>Araneomorphae</taxon>
        <taxon>Entelegynae</taxon>
        <taxon>Araneoidea</taxon>
        <taxon>Nephilidae</taxon>
        <taxon>Trichonephila</taxon>
    </lineage>
</organism>
<dbReference type="Proteomes" id="UP000887159">
    <property type="component" value="Unassembled WGS sequence"/>
</dbReference>
<reference evidence="1" key="1">
    <citation type="submission" date="2020-08" db="EMBL/GenBank/DDBJ databases">
        <title>Multicomponent nature underlies the extraordinary mechanical properties of spider dragline silk.</title>
        <authorList>
            <person name="Kono N."/>
            <person name="Nakamura H."/>
            <person name="Mori M."/>
            <person name="Yoshida Y."/>
            <person name="Ohtoshi R."/>
            <person name="Malay A.D."/>
            <person name="Moran D.A.P."/>
            <person name="Tomita M."/>
            <person name="Numata K."/>
            <person name="Arakawa K."/>
        </authorList>
    </citation>
    <scope>NUCLEOTIDE SEQUENCE</scope>
</reference>
<protein>
    <submittedName>
        <fullName evidence="1">Uncharacterized protein</fullName>
    </submittedName>
</protein>
<keyword evidence="2" id="KW-1185">Reference proteome</keyword>
<comment type="caution">
    <text evidence="1">The sequence shown here is derived from an EMBL/GenBank/DDBJ whole genome shotgun (WGS) entry which is preliminary data.</text>
</comment>